<reference evidence="6 7" key="1">
    <citation type="submission" date="2017-03" db="EMBL/GenBank/DDBJ databases">
        <title>WGS assembly of Porphyra umbilicalis.</title>
        <authorList>
            <person name="Brawley S.H."/>
            <person name="Blouin N.A."/>
            <person name="Ficko-Blean E."/>
            <person name="Wheeler G.L."/>
            <person name="Lohr M."/>
            <person name="Goodson H.V."/>
            <person name="Jenkins J.W."/>
            <person name="Blaby-Haas C.E."/>
            <person name="Helliwell K.E."/>
            <person name="Chan C."/>
            <person name="Marriage T."/>
            <person name="Bhattacharya D."/>
            <person name="Klein A.S."/>
            <person name="Badis Y."/>
            <person name="Brodie J."/>
            <person name="Cao Y."/>
            <person name="Collen J."/>
            <person name="Dittami S.M."/>
            <person name="Gachon C.M."/>
            <person name="Green B.R."/>
            <person name="Karpowicz S."/>
            <person name="Kim J.W."/>
            <person name="Kudahl U."/>
            <person name="Lin S."/>
            <person name="Michel G."/>
            <person name="Mittag M."/>
            <person name="Olson B.J."/>
            <person name="Pangilinan J."/>
            <person name="Peng Y."/>
            <person name="Qiu H."/>
            <person name="Shu S."/>
            <person name="Singer J.T."/>
            <person name="Smith A.G."/>
            <person name="Sprecher B.N."/>
            <person name="Wagner V."/>
            <person name="Wang W."/>
            <person name="Wang Z.-Y."/>
            <person name="Yan J."/>
            <person name="Yarish C."/>
            <person name="Zoeuner-Riek S."/>
            <person name="Zhuang Y."/>
            <person name="Zou Y."/>
            <person name="Lindquist E.A."/>
            <person name="Grimwood J."/>
            <person name="Barry K."/>
            <person name="Rokhsar D.S."/>
            <person name="Schmutz J."/>
            <person name="Stiller J.W."/>
            <person name="Grossman A.R."/>
            <person name="Prochnik S.E."/>
        </authorList>
    </citation>
    <scope>NUCLEOTIDE SEQUENCE [LARGE SCALE GENOMIC DNA]</scope>
    <source>
        <strain evidence="6">4086291</strain>
    </source>
</reference>
<dbReference type="Pfam" id="PF03098">
    <property type="entry name" value="An_peroxidase"/>
    <property type="match status" value="2"/>
</dbReference>
<dbReference type="GO" id="GO:0046872">
    <property type="term" value="F:metal ion binding"/>
    <property type="evidence" value="ECO:0007669"/>
    <property type="project" value="UniProtKB-KW"/>
</dbReference>
<feature type="region of interest" description="Disordered" evidence="5">
    <location>
        <begin position="1"/>
        <end position="38"/>
    </location>
</feature>
<accession>A0A1X6PIW7</accession>
<name>A0A1X6PIW7_PORUM</name>
<evidence type="ECO:0000256" key="1">
    <source>
        <dbReference type="ARBA" id="ARBA00004613"/>
    </source>
</evidence>
<dbReference type="InterPro" id="IPR037120">
    <property type="entry name" value="Haem_peroxidase_sf_animal"/>
</dbReference>
<dbReference type="PROSITE" id="PS50292">
    <property type="entry name" value="PEROXIDASE_3"/>
    <property type="match status" value="1"/>
</dbReference>
<feature type="compositionally biased region" description="Gly residues" evidence="5">
    <location>
        <begin position="348"/>
        <end position="365"/>
    </location>
</feature>
<keyword evidence="3" id="KW-0325">Glycoprotein</keyword>
<feature type="region of interest" description="Disordered" evidence="5">
    <location>
        <begin position="325"/>
        <end position="365"/>
    </location>
</feature>
<evidence type="ECO:0000313" key="7">
    <source>
        <dbReference type="Proteomes" id="UP000218209"/>
    </source>
</evidence>
<dbReference type="SUPFAM" id="SSF48113">
    <property type="entry name" value="Heme-dependent peroxidases"/>
    <property type="match status" value="1"/>
</dbReference>
<keyword evidence="2" id="KW-0964">Secreted</keyword>
<organism evidence="6 7">
    <name type="scientific">Porphyra umbilicalis</name>
    <name type="common">Purple laver</name>
    <name type="synonym">Red alga</name>
    <dbReference type="NCBI Taxonomy" id="2786"/>
    <lineage>
        <taxon>Eukaryota</taxon>
        <taxon>Rhodophyta</taxon>
        <taxon>Bangiophyceae</taxon>
        <taxon>Bangiales</taxon>
        <taxon>Bangiaceae</taxon>
        <taxon>Porphyra</taxon>
    </lineage>
</organism>
<keyword evidence="4" id="KW-0349">Heme</keyword>
<dbReference type="EMBL" id="KV918768">
    <property type="protein sequence ID" value="OSX80765.1"/>
    <property type="molecule type" value="Genomic_DNA"/>
</dbReference>
<dbReference type="GO" id="GO:0004601">
    <property type="term" value="F:peroxidase activity"/>
    <property type="evidence" value="ECO:0007669"/>
    <property type="project" value="InterPro"/>
</dbReference>
<dbReference type="GO" id="GO:0020037">
    <property type="term" value="F:heme binding"/>
    <property type="evidence" value="ECO:0007669"/>
    <property type="project" value="InterPro"/>
</dbReference>
<protein>
    <recommendedName>
        <fullName evidence="8">Peroxidase</fullName>
    </recommendedName>
</protein>
<evidence type="ECO:0000313" key="6">
    <source>
        <dbReference type="EMBL" id="OSX80765.1"/>
    </source>
</evidence>
<dbReference type="AlphaFoldDB" id="A0A1X6PIW7"/>
<keyword evidence="7" id="KW-1185">Reference proteome</keyword>
<dbReference type="PRINTS" id="PR00457">
    <property type="entry name" value="ANPEROXIDASE"/>
</dbReference>
<evidence type="ECO:0008006" key="8">
    <source>
        <dbReference type="Google" id="ProtNLM"/>
    </source>
</evidence>
<dbReference type="GO" id="GO:0006979">
    <property type="term" value="P:response to oxidative stress"/>
    <property type="evidence" value="ECO:0007669"/>
    <property type="project" value="InterPro"/>
</dbReference>
<evidence type="ECO:0000256" key="3">
    <source>
        <dbReference type="ARBA" id="ARBA00023180"/>
    </source>
</evidence>
<dbReference type="PANTHER" id="PTHR11475:SF4">
    <property type="entry name" value="CHORION PEROXIDASE"/>
    <property type="match status" value="1"/>
</dbReference>
<evidence type="ECO:0000256" key="4">
    <source>
        <dbReference type="PIRSR" id="PIRSR619791-2"/>
    </source>
</evidence>
<dbReference type="PANTHER" id="PTHR11475">
    <property type="entry name" value="OXIDASE/PEROXIDASE"/>
    <property type="match status" value="1"/>
</dbReference>
<feature type="binding site" description="axial binding residue" evidence="4">
    <location>
        <position position="509"/>
    </location>
    <ligand>
        <name>heme b</name>
        <dbReference type="ChEBI" id="CHEBI:60344"/>
    </ligand>
    <ligandPart>
        <name>Fe</name>
        <dbReference type="ChEBI" id="CHEBI:18248"/>
    </ligandPart>
</feature>
<dbReference type="OrthoDB" id="823504at2759"/>
<comment type="subcellular location">
    <subcellularLocation>
        <location evidence="1">Secreted</location>
    </subcellularLocation>
</comment>
<proteinExistence type="predicted"/>
<dbReference type="Proteomes" id="UP000218209">
    <property type="component" value="Unassembled WGS sequence"/>
</dbReference>
<evidence type="ECO:0000256" key="5">
    <source>
        <dbReference type="SAM" id="MobiDB-lite"/>
    </source>
</evidence>
<gene>
    <name evidence="6" type="ORF">BU14_0032s0023</name>
</gene>
<dbReference type="Gene3D" id="1.10.640.10">
    <property type="entry name" value="Haem peroxidase domain superfamily, animal type"/>
    <property type="match status" value="2"/>
</dbReference>
<keyword evidence="4" id="KW-0408">Iron</keyword>
<evidence type="ECO:0000256" key="2">
    <source>
        <dbReference type="ARBA" id="ARBA00022525"/>
    </source>
</evidence>
<keyword evidence="4" id="KW-0479">Metal-binding</keyword>
<dbReference type="InterPro" id="IPR019791">
    <property type="entry name" value="Haem_peroxidase_animal"/>
</dbReference>
<dbReference type="GO" id="GO:0005576">
    <property type="term" value="C:extracellular region"/>
    <property type="evidence" value="ECO:0007669"/>
    <property type="project" value="UniProtKB-SubCell"/>
</dbReference>
<dbReference type="InterPro" id="IPR010255">
    <property type="entry name" value="Haem_peroxidase_sf"/>
</dbReference>
<sequence length="727" mass="72119">MDARRCDGGAADRPTLPPPPRRRTSRPPPAAPAVCRPRAPRGGVRAAAAAAVALAAAALLPATAAAAGAAAPAAVDALPASARTATRYGAWHSARAGVALPLPALLDRLTLPAVAALTLGRGAASLTAAGANGSAVTAVFHNGASMTLRVVRAAKARTDAVGAVDGASVLTVGVRLPRGAARASGRLAAWATAAASAAADNAALVAGGAPCASRYASVTGVCNRRWVAGWGTAGGLLRRIDPAVDGVWPAAGDGGGGDGGGGGGGGGDVRGAGASMAFPSRPNCRTVSNAVADQPAGVSIPSAAGLTDLWTWWGQFIDHDMAATASSGGGVAPEAAPIPLTDDADVLRGGGGGGRPRAALAGGGSGGGCPLTSAASRALLPRNAEAVLGTVLPNEPSTAPAFFAAGDRRANEQPALTALHTLWVREHNRVARVLAADFPAWADERLYQEARRLVAATAQAVTYNEWLPRALGPPPGAGGGGLPPYAGYNASVDPSLSNFFATVAFRFGHSAVPDALPVRDARARRGAADGTPLADVFFAPNWTAAAGVGPILLGAAVTVGQEVDRHVVPALRHRLFAASGGAGLDLVALNCARGRDHGAPGLNAARVMYGLAPHRAFADVPGGGDAPTAAALASVYASVDDVDPFIGGLCEAHVGGGCSAGSLRRRCGSSLRASATATGFSTATSSGGRSGARAWGAPWRRGGARCGTCWSTTGGCRQASGRRMCFR</sequence>